<dbReference type="GO" id="GO:0016787">
    <property type="term" value="F:hydrolase activity"/>
    <property type="evidence" value="ECO:0007669"/>
    <property type="project" value="UniProtKB-KW"/>
</dbReference>
<dbReference type="Pfam" id="PF00293">
    <property type="entry name" value="NUDIX"/>
    <property type="match status" value="1"/>
</dbReference>
<dbReference type="RefSeq" id="WP_140591200.1">
    <property type="nucleotide sequence ID" value="NZ_VFWZ01000002.1"/>
</dbReference>
<keyword evidence="2 3" id="KW-0378">Hydrolase</keyword>
<evidence type="ECO:0000256" key="2">
    <source>
        <dbReference type="ARBA" id="ARBA00022801"/>
    </source>
</evidence>
<dbReference type="AlphaFoldDB" id="A0A504J894"/>
<dbReference type="InterPro" id="IPR015797">
    <property type="entry name" value="NUDIX_hydrolase-like_dom_sf"/>
</dbReference>
<dbReference type="Gene3D" id="3.90.79.10">
    <property type="entry name" value="Nucleoside Triphosphate Pyrophosphohydrolase"/>
    <property type="match status" value="1"/>
</dbReference>
<evidence type="ECO:0000259" key="4">
    <source>
        <dbReference type="PROSITE" id="PS51462"/>
    </source>
</evidence>
<comment type="caution">
    <text evidence="5">The sequence shown here is derived from an EMBL/GenBank/DDBJ whole genome shotgun (WGS) entry which is preliminary data.</text>
</comment>
<reference evidence="5 6" key="1">
    <citation type="submission" date="2019-06" db="EMBL/GenBank/DDBJ databases">
        <authorList>
            <person name="Meng X."/>
        </authorList>
    </citation>
    <scope>NUCLEOTIDE SEQUENCE [LARGE SCALE GENOMIC DNA]</scope>
    <source>
        <strain evidence="5 6">M625</strain>
    </source>
</reference>
<dbReference type="PANTHER" id="PTHR43046:SF14">
    <property type="entry name" value="MUTT_NUDIX FAMILY PROTEIN"/>
    <property type="match status" value="1"/>
</dbReference>
<evidence type="ECO:0000256" key="3">
    <source>
        <dbReference type="RuleBase" id="RU003476"/>
    </source>
</evidence>
<dbReference type="PRINTS" id="PR00502">
    <property type="entry name" value="NUDIXFAMILY"/>
</dbReference>
<protein>
    <submittedName>
        <fullName evidence="5">NUDIX hydrolase</fullName>
    </submittedName>
</protein>
<name>A0A504J894_9FLAO</name>
<dbReference type="Proteomes" id="UP000315540">
    <property type="component" value="Unassembled WGS sequence"/>
</dbReference>
<dbReference type="PANTHER" id="PTHR43046">
    <property type="entry name" value="GDP-MANNOSE MANNOSYL HYDROLASE"/>
    <property type="match status" value="1"/>
</dbReference>
<comment type="similarity">
    <text evidence="3">Belongs to the Nudix hydrolase family.</text>
</comment>
<keyword evidence="6" id="KW-1185">Reference proteome</keyword>
<dbReference type="InterPro" id="IPR020476">
    <property type="entry name" value="Nudix_hydrolase"/>
</dbReference>
<evidence type="ECO:0000313" key="6">
    <source>
        <dbReference type="Proteomes" id="UP000315540"/>
    </source>
</evidence>
<evidence type="ECO:0000256" key="1">
    <source>
        <dbReference type="ARBA" id="ARBA00001946"/>
    </source>
</evidence>
<dbReference type="OrthoDB" id="1438523at2"/>
<dbReference type="InterPro" id="IPR020084">
    <property type="entry name" value="NUDIX_hydrolase_CS"/>
</dbReference>
<dbReference type="EMBL" id="VFWZ01000002">
    <property type="protein sequence ID" value="TPN87077.1"/>
    <property type="molecule type" value="Genomic_DNA"/>
</dbReference>
<dbReference type="CDD" id="cd02883">
    <property type="entry name" value="NUDIX_Hydrolase"/>
    <property type="match status" value="1"/>
</dbReference>
<sequence length="138" mass="16322">MKIKKHKQKSRLIVCQGDELLVFQKISNKLEYGLVGGFLKKGETPENALIRETYEETGVHLSEQDLDYYDSLTFDWGNNQKLSKHYFVCRNANKSFLLNEPHKFNKIEWVYWKHTLAYLGKSDRKVVKSLFKPCKINY</sequence>
<dbReference type="SUPFAM" id="SSF55811">
    <property type="entry name" value="Nudix"/>
    <property type="match status" value="1"/>
</dbReference>
<proteinExistence type="inferred from homology"/>
<gene>
    <name evidence="5" type="ORF">FHK87_05665</name>
</gene>
<organism evidence="5 6">
    <name type="scientific">Aquimarina algicola</name>
    <dbReference type="NCBI Taxonomy" id="2589995"/>
    <lineage>
        <taxon>Bacteria</taxon>
        <taxon>Pseudomonadati</taxon>
        <taxon>Bacteroidota</taxon>
        <taxon>Flavobacteriia</taxon>
        <taxon>Flavobacteriales</taxon>
        <taxon>Flavobacteriaceae</taxon>
        <taxon>Aquimarina</taxon>
    </lineage>
</organism>
<feature type="domain" description="Nudix hydrolase" evidence="4">
    <location>
        <begin position="4"/>
        <end position="132"/>
    </location>
</feature>
<dbReference type="InterPro" id="IPR000086">
    <property type="entry name" value="NUDIX_hydrolase_dom"/>
</dbReference>
<dbReference type="PROSITE" id="PS00893">
    <property type="entry name" value="NUDIX_BOX"/>
    <property type="match status" value="1"/>
</dbReference>
<comment type="cofactor">
    <cofactor evidence="1">
        <name>Mg(2+)</name>
        <dbReference type="ChEBI" id="CHEBI:18420"/>
    </cofactor>
</comment>
<accession>A0A504J894</accession>
<evidence type="ECO:0000313" key="5">
    <source>
        <dbReference type="EMBL" id="TPN87077.1"/>
    </source>
</evidence>
<dbReference type="PROSITE" id="PS51462">
    <property type="entry name" value="NUDIX"/>
    <property type="match status" value="1"/>
</dbReference>